<dbReference type="EC" id="2.7.11.1" evidence="1"/>
<evidence type="ECO:0000256" key="7">
    <source>
        <dbReference type="ARBA" id="ARBA00047899"/>
    </source>
</evidence>
<dbReference type="InterPro" id="IPR008271">
    <property type="entry name" value="Ser/Thr_kinase_AS"/>
</dbReference>
<evidence type="ECO:0000256" key="8">
    <source>
        <dbReference type="ARBA" id="ARBA00048679"/>
    </source>
</evidence>
<dbReference type="Proteomes" id="UP001054252">
    <property type="component" value="Unassembled WGS sequence"/>
</dbReference>
<keyword evidence="4" id="KW-0547">Nucleotide-binding</keyword>
<dbReference type="InterPro" id="IPR011009">
    <property type="entry name" value="Kinase-like_dom_sf"/>
</dbReference>
<evidence type="ECO:0000313" key="11">
    <source>
        <dbReference type="EMBL" id="GKV34291.1"/>
    </source>
</evidence>
<comment type="caution">
    <text evidence="11">The sequence shown here is derived from an EMBL/GenBank/DDBJ whole genome shotgun (WGS) entry which is preliminary data.</text>
</comment>
<dbReference type="SUPFAM" id="SSF56112">
    <property type="entry name" value="Protein kinase-like (PK-like)"/>
    <property type="match status" value="1"/>
</dbReference>
<dbReference type="PANTHER" id="PTHR22983">
    <property type="entry name" value="PROTEIN KINASE RELATED"/>
    <property type="match status" value="1"/>
</dbReference>
<dbReference type="EMBL" id="BPVZ01000104">
    <property type="protein sequence ID" value="GKV34291.1"/>
    <property type="molecule type" value="Genomic_DNA"/>
</dbReference>
<reference evidence="11 12" key="1">
    <citation type="journal article" date="2021" name="Commun. Biol.">
        <title>The genome of Shorea leprosula (Dipterocarpaceae) highlights the ecological relevance of drought in aseasonal tropical rainforests.</title>
        <authorList>
            <person name="Ng K.K.S."/>
            <person name="Kobayashi M.J."/>
            <person name="Fawcett J.A."/>
            <person name="Hatakeyama M."/>
            <person name="Paape T."/>
            <person name="Ng C.H."/>
            <person name="Ang C.C."/>
            <person name="Tnah L.H."/>
            <person name="Lee C.T."/>
            <person name="Nishiyama T."/>
            <person name="Sese J."/>
            <person name="O'Brien M.J."/>
            <person name="Copetti D."/>
            <person name="Mohd Noor M.I."/>
            <person name="Ong R.C."/>
            <person name="Putra M."/>
            <person name="Sireger I.Z."/>
            <person name="Indrioko S."/>
            <person name="Kosugi Y."/>
            <person name="Izuno A."/>
            <person name="Isagi Y."/>
            <person name="Lee S.L."/>
            <person name="Shimizu K.K."/>
        </authorList>
    </citation>
    <scope>NUCLEOTIDE SEQUENCE [LARGE SCALE GENOMIC DNA]</scope>
    <source>
        <strain evidence="11">214</strain>
    </source>
</reference>
<evidence type="ECO:0000259" key="10">
    <source>
        <dbReference type="PROSITE" id="PS50011"/>
    </source>
</evidence>
<accession>A0AAV5LAM4</accession>
<dbReference type="PROSITE" id="PS50011">
    <property type="entry name" value="PROTEIN_KINASE_DOM"/>
    <property type="match status" value="1"/>
</dbReference>
<evidence type="ECO:0000256" key="9">
    <source>
        <dbReference type="SAM" id="MobiDB-lite"/>
    </source>
</evidence>
<evidence type="ECO:0000256" key="4">
    <source>
        <dbReference type="ARBA" id="ARBA00022741"/>
    </source>
</evidence>
<feature type="domain" description="Protein kinase" evidence="10">
    <location>
        <begin position="1"/>
        <end position="211"/>
    </location>
</feature>
<evidence type="ECO:0000256" key="6">
    <source>
        <dbReference type="ARBA" id="ARBA00022840"/>
    </source>
</evidence>
<comment type="catalytic activity">
    <reaction evidence="7">
        <text>L-threonyl-[protein] + ATP = O-phospho-L-threonyl-[protein] + ADP + H(+)</text>
        <dbReference type="Rhea" id="RHEA:46608"/>
        <dbReference type="Rhea" id="RHEA-COMP:11060"/>
        <dbReference type="Rhea" id="RHEA-COMP:11605"/>
        <dbReference type="ChEBI" id="CHEBI:15378"/>
        <dbReference type="ChEBI" id="CHEBI:30013"/>
        <dbReference type="ChEBI" id="CHEBI:30616"/>
        <dbReference type="ChEBI" id="CHEBI:61977"/>
        <dbReference type="ChEBI" id="CHEBI:456216"/>
        <dbReference type="EC" id="2.7.11.1"/>
    </reaction>
</comment>
<organism evidence="11 12">
    <name type="scientific">Rubroshorea leprosula</name>
    <dbReference type="NCBI Taxonomy" id="152421"/>
    <lineage>
        <taxon>Eukaryota</taxon>
        <taxon>Viridiplantae</taxon>
        <taxon>Streptophyta</taxon>
        <taxon>Embryophyta</taxon>
        <taxon>Tracheophyta</taxon>
        <taxon>Spermatophyta</taxon>
        <taxon>Magnoliopsida</taxon>
        <taxon>eudicotyledons</taxon>
        <taxon>Gunneridae</taxon>
        <taxon>Pentapetalae</taxon>
        <taxon>rosids</taxon>
        <taxon>malvids</taxon>
        <taxon>Malvales</taxon>
        <taxon>Dipterocarpaceae</taxon>
        <taxon>Rubroshorea</taxon>
    </lineage>
</organism>
<feature type="region of interest" description="Disordered" evidence="9">
    <location>
        <begin position="265"/>
        <end position="313"/>
    </location>
</feature>
<evidence type="ECO:0000256" key="2">
    <source>
        <dbReference type="ARBA" id="ARBA00022527"/>
    </source>
</evidence>
<keyword evidence="6" id="KW-0067">ATP-binding</keyword>
<feature type="compositionally biased region" description="Polar residues" evidence="9">
    <location>
        <begin position="265"/>
        <end position="303"/>
    </location>
</feature>
<dbReference type="SMART" id="SM00220">
    <property type="entry name" value="S_TKc"/>
    <property type="match status" value="1"/>
</dbReference>
<dbReference type="Pfam" id="PF00069">
    <property type="entry name" value="Pkinase"/>
    <property type="match status" value="1"/>
</dbReference>
<proteinExistence type="predicted"/>
<evidence type="ECO:0000256" key="5">
    <source>
        <dbReference type="ARBA" id="ARBA00022777"/>
    </source>
</evidence>
<protein>
    <recommendedName>
        <fullName evidence="1">non-specific serine/threonine protein kinase</fullName>
        <ecNumber evidence="1">2.7.11.1</ecNumber>
    </recommendedName>
</protein>
<dbReference type="GO" id="GO:0004674">
    <property type="term" value="F:protein serine/threonine kinase activity"/>
    <property type="evidence" value="ECO:0007669"/>
    <property type="project" value="UniProtKB-KW"/>
</dbReference>
<sequence length="510" mass="56371">MKFIVKQGKSDKDIRNLRQEIEILRKLKHENIIEMLDSFETPQEFCVVTEFAQGELFEIIEDDKCLPEEQVQVIAKQLVRALHYLHSNRIIHCDMKPQNILIGAGCVVKLCDFGFACAMSVNTVVLRSIKEQPYNHTADLWSLGVILYELFVGQPPFYTNSVYALIWHIVKDPVKNPDDMSPTFKSFLKGLLNKEPQNRVTWPALLEHPFGKETSDELQAQEMCPPIPTTRGYDAAWKGVGNVIQTPNGNGIALRVQSDSQLNNLNTVQGNSLPNEEFSGLSSPNDHNPSGNQSLDQLENSSRTVKDGQKDPKILADKVRDQDILSSSQSLRILANLVAASAICSGGLHHEIMCELLDFTSVIVGLKLSAVNDLIAKSFSIIKMLTENRGSDVANSYLKHWFVILDIFPQVVGGNEDVSRKVLYESCSCLTIVLSRVAQDLKKCNPTLISEAAPSPPVVNESLKQILDHAIASCLVDNLCLCLATSGSSLNSGSSNVLRTAVKHARLSGH</sequence>
<dbReference type="AlphaFoldDB" id="A0AAV5LAM4"/>
<keyword evidence="2" id="KW-0723">Serine/threonine-protein kinase</keyword>
<gene>
    <name evidence="11" type="ORF">SLEP1_g42669</name>
</gene>
<dbReference type="PANTHER" id="PTHR22983:SF6">
    <property type="entry name" value="SERINE_THREONINE-PROTEIN KINASE 36"/>
    <property type="match status" value="1"/>
</dbReference>
<name>A0AAV5LAM4_9ROSI</name>
<dbReference type="GO" id="GO:0005524">
    <property type="term" value="F:ATP binding"/>
    <property type="evidence" value="ECO:0007669"/>
    <property type="project" value="UniProtKB-KW"/>
</dbReference>
<feature type="compositionally biased region" description="Basic and acidic residues" evidence="9">
    <location>
        <begin position="304"/>
        <end position="313"/>
    </location>
</feature>
<evidence type="ECO:0000256" key="1">
    <source>
        <dbReference type="ARBA" id="ARBA00012513"/>
    </source>
</evidence>
<dbReference type="Gene3D" id="1.10.510.10">
    <property type="entry name" value="Transferase(Phosphotransferase) domain 1"/>
    <property type="match status" value="1"/>
</dbReference>
<dbReference type="PROSITE" id="PS00108">
    <property type="entry name" value="PROTEIN_KINASE_ST"/>
    <property type="match status" value="1"/>
</dbReference>
<dbReference type="GO" id="GO:0005737">
    <property type="term" value="C:cytoplasm"/>
    <property type="evidence" value="ECO:0007669"/>
    <property type="project" value="UniProtKB-ARBA"/>
</dbReference>
<evidence type="ECO:0000313" key="12">
    <source>
        <dbReference type="Proteomes" id="UP001054252"/>
    </source>
</evidence>
<comment type="catalytic activity">
    <reaction evidence="8">
        <text>L-seryl-[protein] + ATP = O-phospho-L-seryl-[protein] + ADP + H(+)</text>
        <dbReference type="Rhea" id="RHEA:17989"/>
        <dbReference type="Rhea" id="RHEA-COMP:9863"/>
        <dbReference type="Rhea" id="RHEA-COMP:11604"/>
        <dbReference type="ChEBI" id="CHEBI:15378"/>
        <dbReference type="ChEBI" id="CHEBI:29999"/>
        <dbReference type="ChEBI" id="CHEBI:30616"/>
        <dbReference type="ChEBI" id="CHEBI:83421"/>
        <dbReference type="ChEBI" id="CHEBI:456216"/>
        <dbReference type="EC" id="2.7.11.1"/>
    </reaction>
</comment>
<keyword evidence="12" id="KW-1185">Reference proteome</keyword>
<keyword evidence="5" id="KW-0418">Kinase</keyword>
<dbReference type="InterPro" id="IPR000719">
    <property type="entry name" value="Prot_kinase_dom"/>
</dbReference>
<evidence type="ECO:0000256" key="3">
    <source>
        <dbReference type="ARBA" id="ARBA00022679"/>
    </source>
</evidence>
<keyword evidence="3" id="KW-0808">Transferase</keyword>